<evidence type="ECO:0000256" key="6">
    <source>
        <dbReference type="ARBA" id="ARBA00023288"/>
    </source>
</evidence>
<evidence type="ECO:0000256" key="1">
    <source>
        <dbReference type="ARBA" id="ARBA00004635"/>
    </source>
</evidence>
<dbReference type="RefSeq" id="WP_173661531.1">
    <property type="nucleotide sequence ID" value="NZ_JAOUSE010000058.1"/>
</dbReference>
<protein>
    <submittedName>
        <fullName evidence="8">MetQ/NlpA family ABC transporter substrate-binding protein</fullName>
    </submittedName>
</protein>
<keyword evidence="3 7" id="KW-0732">Signal</keyword>
<accession>A0ABT2WIL1</accession>
<feature type="chain" id="PRO_5046428797" evidence="7">
    <location>
        <begin position="19"/>
        <end position="275"/>
    </location>
</feature>
<evidence type="ECO:0000256" key="7">
    <source>
        <dbReference type="SAM" id="SignalP"/>
    </source>
</evidence>
<proteinExistence type="inferred from homology"/>
<evidence type="ECO:0000256" key="2">
    <source>
        <dbReference type="ARBA" id="ARBA00008973"/>
    </source>
</evidence>
<dbReference type="PANTHER" id="PTHR30429:SF0">
    <property type="entry name" value="METHIONINE-BINDING LIPOPROTEIN METQ"/>
    <property type="match status" value="1"/>
</dbReference>
<evidence type="ECO:0000256" key="4">
    <source>
        <dbReference type="ARBA" id="ARBA00023136"/>
    </source>
</evidence>
<dbReference type="Gene3D" id="3.40.190.10">
    <property type="entry name" value="Periplasmic binding protein-like II"/>
    <property type="match status" value="2"/>
</dbReference>
<keyword evidence="9" id="KW-1185">Reference proteome</keyword>
<reference evidence="8 9" key="1">
    <citation type="submission" date="2022-10" db="EMBL/GenBank/DDBJ databases">
        <title>Description of Fervidibacillus gen. nov. in the family Fervidibacillaceae fam. nov. with two species, Fervidibacillus albus sp. nov., and Fervidibacillus halotolerans sp. nov., isolated from tidal flat sediments.</title>
        <authorList>
            <person name="Kwon K.K."/>
            <person name="Yang S.-H."/>
        </authorList>
    </citation>
    <scope>NUCLEOTIDE SEQUENCE [LARGE SCALE GENOMIC DNA]</scope>
    <source>
        <strain evidence="8 9">DSM 23332</strain>
    </source>
</reference>
<comment type="subcellular location">
    <subcellularLocation>
        <location evidence="1">Membrane</location>
        <topology evidence="1">Lipid-anchor</topology>
    </subcellularLocation>
</comment>
<dbReference type="InterPro" id="IPR004872">
    <property type="entry name" value="Lipoprotein_NlpA"/>
</dbReference>
<keyword evidence="5" id="KW-0564">Palmitate</keyword>
<evidence type="ECO:0000256" key="5">
    <source>
        <dbReference type="ARBA" id="ARBA00023139"/>
    </source>
</evidence>
<keyword evidence="4" id="KW-0472">Membrane</keyword>
<comment type="similarity">
    <text evidence="2">Belongs to the NlpA lipoprotein family.</text>
</comment>
<evidence type="ECO:0000313" key="9">
    <source>
        <dbReference type="Proteomes" id="UP001208656"/>
    </source>
</evidence>
<dbReference type="SUPFAM" id="SSF53850">
    <property type="entry name" value="Periplasmic binding protein-like II"/>
    <property type="match status" value="1"/>
</dbReference>
<dbReference type="PROSITE" id="PS51257">
    <property type="entry name" value="PROKAR_LIPOPROTEIN"/>
    <property type="match status" value="1"/>
</dbReference>
<dbReference type="Pfam" id="PF03180">
    <property type="entry name" value="Lipoprotein_9"/>
    <property type="match status" value="1"/>
</dbReference>
<gene>
    <name evidence="8" type="ORF">OEV82_13850</name>
</gene>
<evidence type="ECO:0000313" key="8">
    <source>
        <dbReference type="EMBL" id="MCU9595523.1"/>
    </source>
</evidence>
<dbReference type="EMBL" id="JAOUSE010000058">
    <property type="protein sequence ID" value="MCU9595523.1"/>
    <property type="molecule type" value="Genomic_DNA"/>
</dbReference>
<organism evidence="8 9">
    <name type="scientific">Pallidibacillus thermolactis</name>
    <dbReference type="NCBI Taxonomy" id="251051"/>
    <lineage>
        <taxon>Bacteria</taxon>
        <taxon>Bacillati</taxon>
        <taxon>Bacillota</taxon>
        <taxon>Bacilli</taxon>
        <taxon>Bacillales</taxon>
        <taxon>Bacillaceae</taxon>
        <taxon>Pallidibacillus</taxon>
    </lineage>
</organism>
<dbReference type="PANTHER" id="PTHR30429">
    <property type="entry name" value="D-METHIONINE-BINDING LIPOPROTEIN METQ"/>
    <property type="match status" value="1"/>
</dbReference>
<evidence type="ECO:0000256" key="3">
    <source>
        <dbReference type="ARBA" id="ARBA00022729"/>
    </source>
</evidence>
<keyword evidence="6" id="KW-0449">Lipoprotein</keyword>
<name>A0ABT2WIL1_9BACI</name>
<sequence>MKKGLFTLLLIGFMIILAGCTSTSTNDEKKLVLGATAGPYSDQLKEGIVPLLEEKGYKVDIVEFNDYIQPNIALNEGEIDANLYQNRNYLKNFNEENGMDLVPVFAVPTAPMALYSDKHTSLNDIDKGMTITLPNDPTNLARALHMAEHYGWISIDQSVNPLTASEKDILENKFDLNFKPIEAAQTPRSLSDADYAFINGNFAIDSGLQLEEAVDLERTQEDFLIYLTVRKEDKNSTFVKDLEEAYKSKEFLHYTNENSKGYVKPPYQHEMEEGQ</sequence>
<comment type="caution">
    <text evidence="8">The sequence shown here is derived from an EMBL/GenBank/DDBJ whole genome shotgun (WGS) entry which is preliminary data.</text>
</comment>
<dbReference type="Proteomes" id="UP001208656">
    <property type="component" value="Unassembled WGS sequence"/>
</dbReference>
<feature type="signal peptide" evidence="7">
    <location>
        <begin position="1"/>
        <end position="18"/>
    </location>
</feature>